<gene>
    <name evidence="2" type="ORF">GCM10010446_26710</name>
</gene>
<evidence type="ECO:0000256" key="1">
    <source>
        <dbReference type="SAM" id="SignalP"/>
    </source>
</evidence>
<dbReference type="EMBL" id="BAAAUD010000026">
    <property type="protein sequence ID" value="GAA2939972.1"/>
    <property type="molecule type" value="Genomic_DNA"/>
</dbReference>
<dbReference type="Proteomes" id="UP001500403">
    <property type="component" value="Unassembled WGS sequence"/>
</dbReference>
<evidence type="ECO:0000313" key="3">
    <source>
        <dbReference type="Proteomes" id="UP001500403"/>
    </source>
</evidence>
<proteinExistence type="predicted"/>
<feature type="signal peptide" evidence="1">
    <location>
        <begin position="1"/>
        <end position="20"/>
    </location>
</feature>
<evidence type="ECO:0000313" key="2">
    <source>
        <dbReference type="EMBL" id="GAA2939972.1"/>
    </source>
</evidence>
<comment type="caution">
    <text evidence="2">The sequence shown here is derived from an EMBL/GenBank/DDBJ whole genome shotgun (WGS) entry which is preliminary data.</text>
</comment>
<protein>
    <submittedName>
        <fullName evidence="2">Uncharacterized protein</fullName>
    </submittedName>
</protein>
<reference evidence="2 3" key="1">
    <citation type="journal article" date="2019" name="Int. J. Syst. Evol. Microbiol.">
        <title>The Global Catalogue of Microorganisms (GCM) 10K type strain sequencing project: providing services to taxonomists for standard genome sequencing and annotation.</title>
        <authorList>
            <consortium name="The Broad Institute Genomics Platform"/>
            <consortium name="The Broad Institute Genome Sequencing Center for Infectious Disease"/>
            <person name="Wu L."/>
            <person name="Ma J."/>
        </authorList>
    </citation>
    <scope>NUCLEOTIDE SEQUENCE [LARGE SCALE GENOMIC DNA]</scope>
    <source>
        <strain evidence="2 3">JCM 9088</strain>
    </source>
</reference>
<name>A0ABN3X8S6_9ACTN</name>
<organism evidence="2 3">
    <name type="scientific">Streptomyces enissocaesilis</name>
    <dbReference type="NCBI Taxonomy" id="332589"/>
    <lineage>
        <taxon>Bacteria</taxon>
        <taxon>Bacillati</taxon>
        <taxon>Actinomycetota</taxon>
        <taxon>Actinomycetes</taxon>
        <taxon>Kitasatosporales</taxon>
        <taxon>Streptomycetaceae</taxon>
        <taxon>Streptomyces</taxon>
        <taxon>Streptomyces rochei group</taxon>
    </lineage>
</organism>
<keyword evidence="1" id="KW-0732">Signal</keyword>
<keyword evidence="3" id="KW-1185">Reference proteome</keyword>
<sequence>MRGRCRVALAAAAVRLACCAVVTVAVVNGGDRGASAAQVTLSREGRMVPRSWLPKYR</sequence>
<feature type="chain" id="PRO_5045081321" evidence="1">
    <location>
        <begin position="21"/>
        <end position="57"/>
    </location>
</feature>
<accession>A0ABN3X8S6</accession>